<evidence type="ECO:0000313" key="3">
    <source>
        <dbReference type="Proteomes" id="UP000478052"/>
    </source>
</evidence>
<gene>
    <name evidence="2" type="ORF">FWK35_00037712</name>
</gene>
<dbReference type="InterPro" id="IPR038765">
    <property type="entry name" value="Papain-like_cys_pep_sf"/>
</dbReference>
<proteinExistence type="predicted"/>
<dbReference type="OrthoDB" id="6592392at2759"/>
<evidence type="ECO:0000313" key="2">
    <source>
        <dbReference type="EMBL" id="KAF0682266.1"/>
    </source>
</evidence>
<dbReference type="AlphaFoldDB" id="A0A6G0VGR2"/>
<name>A0A6G0VGR2_APHCR</name>
<dbReference type="SUPFAM" id="SSF54001">
    <property type="entry name" value="Cysteine proteinases"/>
    <property type="match status" value="1"/>
</dbReference>
<dbReference type="Pfam" id="PF00443">
    <property type="entry name" value="UCH"/>
    <property type="match status" value="1"/>
</dbReference>
<protein>
    <submittedName>
        <fullName evidence="2">USP domain-containing protein</fullName>
    </submittedName>
</protein>
<dbReference type="InterPro" id="IPR001394">
    <property type="entry name" value="Peptidase_C19_UCH"/>
</dbReference>
<keyword evidence="3" id="KW-1185">Reference proteome</keyword>
<organism evidence="2 3">
    <name type="scientific">Aphis craccivora</name>
    <name type="common">Cowpea aphid</name>
    <dbReference type="NCBI Taxonomy" id="307492"/>
    <lineage>
        <taxon>Eukaryota</taxon>
        <taxon>Metazoa</taxon>
        <taxon>Ecdysozoa</taxon>
        <taxon>Arthropoda</taxon>
        <taxon>Hexapoda</taxon>
        <taxon>Insecta</taxon>
        <taxon>Pterygota</taxon>
        <taxon>Neoptera</taxon>
        <taxon>Paraneoptera</taxon>
        <taxon>Hemiptera</taxon>
        <taxon>Sternorrhyncha</taxon>
        <taxon>Aphidomorpha</taxon>
        <taxon>Aphidoidea</taxon>
        <taxon>Aphididae</taxon>
        <taxon>Aphidini</taxon>
        <taxon>Aphis</taxon>
        <taxon>Aphis</taxon>
    </lineage>
</organism>
<dbReference type="Gene3D" id="3.90.70.10">
    <property type="entry name" value="Cysteine proteinases"/>
    <property type="match status" value="1"/>
</dbReference>
<comment type="caution">
    <text evidence="2">The sequence shown here is derived from an EMBL/GenBank/DDBJ whole genome shotgun (WGS) entry which is preliminary data.</text>
</comment>
<feature type="non-terminal residue" evidence="2">
    <location>
        <position position="1"/>
    </location>
</feature>
<feature type="domain" description="Peptidase C19 ubiquitin carboxyl-terminal hydrolase" evidence="1">
    <location>
        <begin position="135"/>
        <end position="304"/>
    </location>
</feature>
<dbReference type="Proteomes" id="UP000478052">
    <property type="component" value="Unassembled WGS sequence"/>
</dbReference>
<dbReference type="GO" id="GO:0016579">
    <property type="term" value="P:protein deubiquitination"/>
    <property type="evidence" value="ECO:0007669"/>
    <property type="project" value="InterPro"/>
</dbReference>
<evidence type="ECO:0000259" key="1">
    <source>
        <dbReference type="Pfam" id="PF00443"/>
    </source>
</evidence>
<accession>A0A6G0VGR2</accession>
<sequence>KPIFFLKNGNSMMRPIYVPNFGKMILNNTCSVDSIISILASSAADSLEFRNYVQSVPSANLTAKIIKKMSCESDNKKIYHDRLLLLLQFFSDKVECLIGALKTINITATVASIVDKIMADMPSFITTSECTNNFCSNQRYDYDSIKLSVNKYNEEYSIQNELDDYTKDNEKECTYCGCLRISKSRPTTHILIEINYVPLGLETSTSTGNIEHVQMDLIKQNFARSNLIKLDDIEKLLKVNNEIYHLRGVINFFGGERSGLRSSIGHYTASTLRENGQWETYDDTKLKAKSTKTSVKTDVEFLVYTL</sequence>
<reference evidence="2 3" key="1">
    <citation type="submission" date="2019-08" db="EMBL/GenBank/DDBJ databases">
        <title>Whole genome of Aphis craccivora.</title>
        <authorList>
            <person name="Voronova N.V."/>
            <person name="Shulinski R.S."/>
            <person name="Bandarenka Y.V."/>
            <person name="Zhorov D.G."/>
            <person name="Warner D."/>
        </authorList>
    </citation>
    <scope>NUCLEOTIDE SEQUENCE [LARGE SCALE GENOMIC DNA]</scope>
    <source>
        <strain evidence="2">180601</strain>
        <tissue evidence="2">Whole Body</tissue>
    </source>
</reference>
<dbReference type="GO" id="GO:0004843">
    <property type="term" value="F:cysteine-type deubiquitinase activity"/>
    <property type="evidence" value="ECO:0007669"/>
    <property type="project" value="InterPro"/>
</dbReference>
<dbReference type="EMBL" id="VUJU01017578">
    <property type="protein sequence ID" value="KAF0682266.1"/>
    <property type="molecule type" value="Genomic_DNA"/>
</dbReference>